<evidence type="ECO:0000313" key="1">
    <source>
        <dbReference type="EMBL" id="CUX66605.1"/>
    </source>
</evidence>
<dbReference type="RefSeq" id="WP_080838870.1">
    <property type="nucleotide sequence ID" value="NZ_LT009757.1"/>
</dbReference>
<dbReference type="Proteomes" id="UP000191812">
    <property type="component" value="Unassembled WGS sequence"/>
</dbReference>
<comment type="caution">
    <text evidence="1">The sequence shown here is derived from an EMBL/GenBank/DDBJ whole genome shotgun (WGS) entry which is preliminary data.</text>
</comment>
<reference evidence="1 2" key="1">
    <citation type="submission" date="2016-01" db="EMBL/GenBank/DDBJ databases">
        <authorList>
            <person name="Regsiter A."/>
            <person name="william w."/>
        </authorList>
    </citation>
    <scope>NUCLEOTIDE SEQUENCE [LARGE SCALE GENOMIC DNA]</scope>
    <source>
        <strain evidence="1 2">CFBP 6927</strain>
    </source>
</reference>
<keyword evidence="2" id="KW-1185">Reference proteome</keyword>
<organism evidence="1 2">
    <name type="scientific">Agrobacterium genomosp. 13 str. CFBP 6927</name>
    <dbReference type="NCBI Taxonomy" id="1183428"/>
    <lineage>
        <taxon>Bacteria</taxon>
        <taxon>Pseudomonadati</taxon>
        <taxon>Pseudomonadota</taxon>
        <taxon>Alphaproteobacteria</taxon>
        <taxon>Hyphomicrobiales</taxon>
        <taxon>Rhizobiaceae</taxon>
        <taxon>Rhizobium/Agrobacterium group</taxon>
        <taxon>Agrobacterium</taxon>
        <taxon>Agrobacterium tumefaciens complex</taxon>
    </lineage>
</organism>
<proteinExistence type="predicted"/>
<evidence type="ECO:0000313" key="2">
    <source>
        <dbReference type="Proteomes" id="UP000191812"/>
    </source>
</evidence>
<accession>A0ABM9VP74</accession>
<sequence length="147" mass="17299">MSNTDHLYTSTSCYCFDYPPEIEAKAGISGLTLPRRELYLMIARDREKDDPKSAAFFREVANYYPDCDARGYQIDRDGNRNILVDYDDWDELSDEQRLLRGNRYSTIAILDRLRFHLEMMDDDVLRKEEVDTIRRAINDLVEPLSMT</sequence>
<dbReference type="EMBL" id="FBWH01000048">
    <property type="protein sequence ID" value="CUX66605.1"/>
    <property type="molecule type" value="Genomic_DNA"/>
</dbReference>
<name>A0ABM9VP74_9HYPH</name>
<gene>
    <name evidence="1" type="ORF">AGR13a_Lc90456</name>
</gene>
<protein>
    <submittedName>
        <fullName evidence="1">Uncharacterized protein</fullName>
    </submittedName>
</protein>